<evidence type="ECO:0000313" key="1">
    <source>
        <dbReference type="EMBL" id="UZJ30504.1"/>
    </source>
</evidence>
<gene>
    <name evidence="1" type="ORF">OJ254_09235</name>
</gene>
<proteinExistence type="predicted"/>
<reference evidence="1" key="1">
    <citation type="submission" date="2022-11" db="EMBL/GenBank/DDBJ databases">
        <title>Identification and genomic analyses of a novel endophytic actinobacterium Streptomyces endophytica sp. nov. with potential for biocontrol of Yam anthracnose.</title>
        <authorList>
            <person name="Huang X."/>
        </authorList>
    </citation>
    <scope>NUCLEOTIDE SEQUENCE</scope>
    <source>
        <strain evidence="1">HNM0140</strain>
    </source>
</reference>
<name>A0ABY6P9K6_9ACTN</name>
<accession>A0ABY6P9K6</accession>
<dbReference type="Proteomes" id="UP001164959">
    <property type="component" value="Chromosome"/>
</dbReference>
<dbReference type="EMBL" id="CP110636">
    <property type="protein sequence ID" value="UZJ30504.1"/>
    <property type="molecule type" value="Genomic_DNA"/>
</dbReference>
<keyword evidence="2" id="KW-1185">Reference proteome</keyword>
<dbReference type="RefSeq" id="WP_265361942.1">
    <property type="nucleotide sequence ID" value="NZ_CP110636.1"/>
</dbReference>
<organism evidence="1 2">
    <name type="scientific">Streptomyces endophytica</name>
    <dbReference type="NCBI Taxonomy" id="2991496"/>
    <lineage>
        <taxon>Bacteria</taxon>
        <taxon>Bacillati</taxon>
        <taxon>Actinomycetota</taxon>
        <taxon>Actinomycetes</taxon>
        <taxon>Kitasatosporales</taxon>
        <taxon>Streptomycetaceae</taxon>
        <taxon>Streptomyces</taxon>
    </lineage>
</organism>
<sequence length="117" mass="12650">MAPEIRAAGAVPVEARTEQVRVVVPPAVPAARVVVRHPARIARHVVREAGEAVRELAEAGRSPRPAGVAPARHERLIDLRQVAHEVLGGEGIGPEHLGPQLLRHVVVRRIARADELR</sequence>
<evidence type="ECO:0000313" key="2">
    <source>
        <dbReference type="Proteomes" id="UP001164959"/>
    </source>
</evidence>
<protein>
    <submittedName>
        <fullName evidence="1">Uncharacterized protein</fullName>
    </submittedName>
</protein>